<dbReference type="InterPro" id="IPR052595">
    <property type="entry name" value="LRRC69/RLP"/>
</dbReference>
<dbReference type="SMART" id="SM00368">
    <property type="entry name" value="LRR_RI"/>
    <property type="match status" value="4"/>
</dbReference>
<evidence type="ECO:0000313" key="6">
    <source>
        <dbReference type="EMBL" id="KAK1734231.1"/>
    </source>
</evidence>
<reference evidence="6" key="1">
    <citation type="submission" date="2023-06" db="EMBL/GenBank/DDBJ databases">
        <title>Survivors Of The Sea: Transcriptome response of Skeletonema marinoi to long-term dormancy.</title>
        <authorList>
            <person name="Pinder M.I.M."/>
            <person name="Kourtchenko O."/>
            <person name="Robertson E.K."/>
            <person name="Larsson T."/>
            <person name="Maumus F."/>
            <person name="Osuna-Cruz C.M."/>
            <person name="Vancaester E."/>
            <person name="Stenow R."/>
            <person name="Vandepoele K."/>
            <person name="Ploug H."/>
            <person name="Bruchert V."/>
            <person name="Godhe A."/>
            <person name="Topel M."/>
        </authorList>
    </citation>
    <scope>NUCLEOTIDE SEQUENCE</scope>
    <source>
        <strain evidence="6">R05AC</strain>
    </source>
</reference>
<accession>A0AAD9D4Y4</accession>
<gene>
    <name evidence="6" type="ORF">QTG54_014998</name>
</gene>
<evidence type="ECO:0000256" key="1">
    <source>
        <dbReference type="ARBA" id="ARBA00004370"/>
    </source>
</evidence>
<dbReference type="InterPro" id="IPR001611">
    <property type="entry name" value="Leu-rich_rpt"/>
</dbReference>
<keyword evidence="2" id="KW-0732">Signal</keyword>
<dbReference type="AlphaFoldDB" id="A0AAD9D4Y4"/>
<dbReference type="GO" id="GO:0016020">
    <property type="term" value="C:membrane"/>
    <property type="evidence" value="ECO:0007669"/>
    <property type="project" value="UniProtKB-SubCell"/>
</dbReference>
<protein>
    <submittedName>
        <fullName evidence="6">Leucine-rich repeat protein</fullName>
    </submittedName>
</protein>
<sequence length="915" mass="101917">MEYRDYNYYEANAASIDLGDIMSSVENAKILQQLRDGDDTLRSLSLGGPFGIGNCFYVNEDNDWGWLGYFISRSVCLRNLHIYYLPDGEEGHAFVEGIARSKSIRGICIFNILSNEAFTSIMRALPSVSQLEELTIGEINNVGPDGWSHLLSLLGSGVCKLKMFHLYRNNYMGNEGVDVLSNGLRGIGSSLKELVLEDNSIDSGGLSTLVEALQTCTSLEKLYLSGNDLSSAAAAAGLSSLSDWLQRHEVNLNELDLSSCRINDEGLLAFNEGAANQWWLVFSKALCDTSSVNSTYLSNHTICQFWLFGGDDGVPTILPRDISRYLRLHEEHPQHVARCKILMKHPHLDMTPFFEWKLKFLPMAVAWFERAMPCTALTIHDQHPDLRRRVLDESDESFESRKLTAMYEFVRGMPMEVMESRSGLALAAAYDKKIAMIEEVNKIALEQRDRKNVQFEEEITRLKIENERLSGIKMTGMEAEHNYNSKASYDGGYIQHHDGPMQEEEAMQIDVVAPTPPPMASSLDESTPAAIINDDTPTINEENSNKCNMSPSQHEAALRQLILTITPQEVLDDITSPQAKAFQWLVYDDAIDPPLCPPMLNSDDDDDATSATLLERYIMTAFYHATNGDNWKECSAPINNVDNNKCTRTITAQSSEVLSFVIEQAFSDTQQQHGRKIGTHSWLTSTPTCDWGGLGCSYTSTTTSDSSNSNHHYYSIDQIEFEDNNLSGTLLPELSTLKQLKFLILEKGHLSGSIPPSYGSLSNLRVLDMDYNNLTGAIPNELYDLVELRELDLNDNRLSGTISTRIGRLSELVYLQVDNNEFGGSVPVEVGGLNELAWAVFHGNNFSGEMPLSVCENSDKASPPGKITLLSADCLEDGPVVCSYNAHFSFAGTLLSLRHVYADDDEVLKGHCFRR</sequence>
<dbReference type="InterPro" id="IPR032675">
    <property type="entry name" value="LRR_dom_sf"/>
</dbReference>
<keyword evidence="7" id="KW-1185">Reference proteome</keyword>
<evidence type="ECO:0000256" key="5">
    <source>
        <dbReference type="SAM" id="Coils"/>
    </source>
</evidence>
<dbReference type="PANTHER" id="PTHR48057">
    <property type="entry name" value="LEUCINE-RICH REPEAT SERINE/THREONINE-PROTEIN KINASE 1"/>
    <property type="match status" value="1"/>
</dbReference>
<dbReference type="Proteomes" id="UP001224775">
    <property type="component" value="Unassembled WGS sequence"/>
</dbReference>
<name>A0AAD9D4Y4_9STRA</name>
<dbReference type="PANTHER" id="PTHR48057:SF7">
    <property type="entry name" value="LEUCINE-RICH REPEAT SERINE_THREONINE-PROTEIN KINASE 1"/>
    <property type="match status" value="1"/>
</dbReference>
<keyword evidence="5" id="KW-0175">Coiled coil</keyword>
<dbReference type="Pfam" id="PF13855">
    <property type="entry name" value="LRR_8"/>
    <property type="match status" value="1"/>
</dbReference>
<evidence type="ECO:0000256" key="3">
    <source>
        <dbReference type="ARBA" id="ARBA00022737"/>
    </source>
</evidence>
<dbReference type="Pfam" id="PF13516">
    <property type="entry name" value="LRR_6"/>
    <property type="match status" value="2"/>
</dbReference>
<dbReference type="Gene3D" id="3.80.10.10">
    <property type="entry name" value="Ribonuclease Inhibitor"/>
    <property type="match status" value="3"/>
</dbReference>
<keyword evidence="4" id="KW-0472">Membrane</keyword>
<comment type="caution">
    <text evidence="6">The sequence shown here is derived from an EMBL/GenBank/DDBJ whole genome shotgun (WGS) entry which is preliminary data.</text>
</comment>
<dbReference type="SUPFAM" id="SSF52047">
    <property type="entry name" value="RNI-like"/>
    <property type="match status" value="1"/>
</dbReference>
<dbReference type="FunFam" id="3.80.10.10:FF:000400">
    <property type="entry name" value="Nuclear pore complex protein NUP107"/>
    <property type="match status" value="1"/>
</dbReference>
<dbReference type="EMBL" id="JATAAI010000040">
    <property type="protein sequence ID" value="KAK1734231.1"/>
    <property type="molecule type" value="Genomic_DNA"/>
</dbReference>
<organism evidence="6 7">
    <name type="scientific">Skeletonema marinoi</name>
    <dbReference type="NCBI Taxonomy" id="267567"/>
    <lineage>
        <taxon>Eukaryota</taxon>
        <taxon>Sar</taxon>
        <taxon>Stramenopiles</taxon>
        <taxon>Ochrophyta</taxon>
        <taxon>Bacillariophyta</taxon>
        <taxon>Coscinodiscophyceae</taxon>
        <taxon>Thalassiosirophycidae</taxon>
        <taxon>Thalassiosirales</taxon>
        <taxon>Skeletonemataceae</taxon>
        <taxon>Skeletonema</taxon>
        <taxon>Skeletonema marinoi-dohrnii complex</taxon>
    </lineage>
</organism>
<feature type="coiled-coil region" evidence="5">
    <location>
        <begin position="445"/>
        <end position="472"/>
    </location>
</feature>
<keyword evidence="3" id="KW-0677">Repeat</keyword>
<evidence type="ECO:0000313" key="7">
    <source>
        <dbReference type="Proteomes" id="UP001224775"/>
    </source>
</evidence>
<evidence type="ECO:0000256" key="2">
    <source>
        <dbReference type="ARBA" id="ARBA00022729"/>
    </source>
</evidence>
<comment type="subcellular location">
    <subcellularLocation>
        <location evidence="1">Membrane</location>
    </subcellularLocation>
</comment>
<proteinExistence type="predicted"/>
<dbReference type="SUPFAM" id="SSF52058">
    <property type="entry name" value="L domain-like"/>
    <property type="match status" value="1"/>
</dbReference>
<evidence type="ECO:0000256" key="4">
    <source>
        <dbReference type="ARBA" id="ARBA00023136"/>
    </source>
</evidence>